<feature type="compositionally biased region" description="Polar residues" evidence="1">
    <location>
        <begin position="62"/>
        <end position="78"/>
    </location>
</feature>
<dbReference type="Pfam" id="PF13765">
    <property type="entry name" value="PRY"/>
    <property type="match status" value="1"/>
</dbReference>
<dbReference type="PANTHER" id="PTHR24103">
    <property type="entry name" value="E3 UBIQUITIN-PROTEIN LIGASE TRIM"/>
    <property type="match status" value="1"/>
</dbReference>
<feature type="region of interest" description="Disordered" evidence="1">
    <location>
        <begin position="57"/>
        <end position="79"/>
    </location>
</feature>
<accession>A0A8C6SK23</accession>
<reference evidence="3" key="2">
    <citation type="submission" date="2025-09" db="UniProtKB">
        <authorList>
            <consortium name="Ensembl"/>
        </authorList>
    </citation>
    <scope>IDENTIFICATION</scope>
</reference>
<evidence type="ECO:0000313" key="3">
    <source>
        <dbReference type="Ensembl" id="ENSNMLP00000006501.1"/>
    </source>
</evidence>
<dbReference type="PRINTS" id="PR01407">
    <property type="entry name" value="BUTYPHLNCDUF"/>
</dbReference>
<proteinExistence type="predicted"/>
<evidence type="ECO:0000256" key="1">
    <source>
        <dbReference type="SAM" id="MobiDB-lite"/>
    </source>
</evidence>
<dbReference type="SUPFAM" id="SSF49899">
    <property type="entry name" value="Concanavalin A-like lectins/glucanases"/>
    <property type="match status" value="1"/>
</dbReference>
<dbReference type="SMART" id="SM00589">
    <property type="entry name" value="PRY"/>
    <property type="match status" value="1"/>
</dbReference>
<dbReference type="AlphaFoldDB" id="A0A8C6SK23"/>
<dbReference type="Ensembl" id="ENSNMLT00000007423.1">
    <property type="protein sequence ID" value="ENSNMLP00000006501.1"/>
    <property type="gene ID" value="ENSNMLG00000004710.1"/>
</dbReference>
<feature type="domain" description="B30.2/SPRY" evidence="2">
    <location>
        <begin position="94"/>
        <end position="266"/>
    </location>
</feature>
<dbReference type="Proteomes" id="UP000694523">
    <property type="component" value="Unplaced"/>
</dbReference>
<protein>
    <recommendedName>
        <fullName evidence="2">B30.2/SPRY domain-containing protein</fullName>
    </recommendedName>
</protein>
<keyword evidence="4" id="KW-1185">Reference proteome</keyword>
<dbReference type="Pfam" id="PF00622">
    <property type="entry name" value="SPRY"/>
    <property type="match status" value="1"/>
</dbReference>
<dbReference type="Gene3D" id="2.60.120.920">
    <property type="match status" value="1"/>
</dbReference>
<name>A0A8C6SK23_9GOBI</name>
<dbReference type="InterPro" id="IPR003877">
    <property type="entry name" value="SPRY_dom"/>
</dbReference>
<reference evidence="3" key="1">
    <citation type="submission" date="2025-08" db="UniProtKB">
        <authorList>
            <consortium name="Ensembl"/>
        </authorList>
    </citation>
    <scope>IDENTIFICATION</scope>
</reference>
<evidence type="ECO:0000313" key="4">
    <source>
        <dbReference type="Proteomes" id="UP000694523"/>
    </source>
</evidence>
<organism evidence="3 4">
    <name type="scientific">Neogobius melanostomus</name>
    <name type="common">round goby</name>
    <dbReference type="NCBI Taxonomy" id="47308"/>
    <lineage>
        <taxon>Eukaryota</taxon>
        <taxon>Metazoa</taxon>
        <taxon>Chordata</taxon>
        <taxon>Craniata</taxon>
        <taxon>Vertebrata</taxon>
        <taxon>Euteleostomi</taxon>
        <taxon>Actinopterygii</taxon>
        <taxon>Neopterygii</taxon>
        <taxon>Teleostei</taxon>
        <taxon>Neoteleostei</taxon>
        <taxon>Acanthomorphata</taxon>
        <taxon>Gobiaria</taxon>
        <taxon>Gobiiformes</taxon>
        <taxon>Gobioidei</taxon>
        <taxon>Gobiidae</taxon>
        <taxon>Benthophilinae</taxon>
        <taxon>Neogobiini</taxon>
        <taxon>Neogobius</taxon>
    </lineage>
</organism>
<dbReference type="InterPro" id="IPR013320">
    <property type="entry name" value="ConA-like_dom_sf"/>
</dbReference>
<dbReference type="InterPro" id="IPR003879">
    <property type="entry name" value="Butyrophylin_SPRY"/>
</dbReference>
<dbReference type="InterPro" id="IPR006574">
    <property type="entry name" value="PRY"/>
</dbReference>
<dbReference type="PROSITE" id="PS50188">
    <property type="entry name" value="B302_SPRY"/>
    <property type="match status" value="1"/>
</dbReference>
<sequence length="266" mass="30367">FDAEKWVWFTRLYLTHEQRALSALREEQLRQKKDMSPELQEVREKLSSLSSSIQELEKQLPTGETSTQPKRISQQTTPRLRPKAGLLLDQAKILGNLGFRVWSNMRSIVSYSPVILDPNTAAKSQYLSEDLRGVRYSDILQNVPNNLERFSYMKEVLGSEGFSSGIHQWDVEVGDLPHWTIGAAKESVDRKGEKIPTPKHGVWALYHNSGIYNNVVGVPVSVKSPVQKLRVKLDYDLGEVSFYDADDMTHLYTHFDTSLRNSFLIS</sequence>
<dbReference type="InterPro" id="IPR050143">
    <property type="entry name" value="TRIM/RBCC"/>
</dbReference>
<evidence type="ECO:0000259" key="2">
    <source>
        <dbReference type="PROSITE" id="PS50188"/>
    </source>
</evidence>
<dbReference type="InterPro" id="IPR001870">
    <property type="entry name" value="B30.2/SPRY"/>
</dbReference>
<dbReference type="InterPro" id="IPR043136">
    <property type="entry name" value="B30.2/SPRY_sf"/>
</dbReference>